<dbReference type="GO" id="GO:1902657">
    <property type="term" value="P:protein localization to prospore membrane"/>
    <property type="evidence" value="ECO:0007669"/>
    <property type="project" value="InterPro"/>
</dbReference>
<reference evidence="3" key="1">
    <citation type="submission" date="2019-10" db="EMBL/GenBank/DDBJ databases">
        <authorList>
            <consortium name="DOE Joint Genome Institute"/>
            <person name="Kuo A."/>
            <person name="Miyauchi S."/>
            <person name="Kiss E."/>
            <person name="Drula E."/>
            <person name="Kohler A."/>
            <person name="Sanchez-Garcia M."/>
            <person name="Andreopoulos B."/>
            <person name="Barry K.W."/>
            <person name="Bonito G."/>
            <person name="Buee M."/>
            <person name="Carver A."/>
            <person name="Chen C."/>
            <person name="Cichocki N."/>
            <person name="Clum A."/>
            <person name="Culley D."/>
            <person name="Crous P.W."/>
            <person name="Fauchery L."/>
            <person name="Girlanda M."/>
            <person name="Hayes R."/>
            <person name="Keri Z."/>
            <person name="LaButti K."/>
            <person name="Lipzen A."/>
            <person name="Lombard V."/>
            <person name="Magnuson J."/>
            <person name="Maillard F."/>
            <person name="Morin E."/>
            <person name="Murat C."/>
            <person name="Nolan M."/>
            <person name="Ohm R."/>
            <person name="Pangilinan J."/>
            <person name="Pereira M."/>
            <person name="Perotto S."/>
            <person name="Peter M."/>
            <person name="Riley R."/>
            <person name="Sitrit Y."/>
            <person name="Stielow B."/>
            <person name="Szollosi G."/>
            <person name="Zifcakova L."/>
            <person name="Stursova M."/>
            <person name="Spatafora J.W."/>
            <person name="Tedersoo L."/>
            <person name="Vaario L.-M."/>
            <person name="Yamada A."/>
            <person name="Yan M."/>
            <person name="Wang P."/>
            <person name="Xu J."/>
            <person name="Bruns T."/>
            <person name="Baldrian P."/>
            <person name="Vilgalys R."/>
            <person name="Henrissat B."/>
            <person name="Grigoriev I.V."/>
            <person name="Hibbett D."/>
            <person name="Nagy L.G."/>
            <person name="Martin F.M."/>
        </authorList>
    </citation>
    <scope>NUCLEOTIDE SEQUENCE</scope>
    <source>
        <strain evidence="3">Prilba</strain>
    </source>
</reference>
<feature type="compositionally biased region" description="Basic and acidic residues" evidence="1">
    <location>
        <begin position="550"/>
        <end position="565"/>
    </location>
</feature>
<dbReference type="InterPro" id="IPR039486">
    <property type="entry name" value="Mug56/Spo71_PH"/>
</dbReference>
<dbReference type="Pfam" id="PF23207">
    <property type="entry name" value="PH_SPO71"/>
    <property type="match status" value="1"/>
</dbReference>
<feature type="domain" description="PH" evidence="2">
    <location>
        <begin position="692"/>
        <end position="836"/>
    </location>
</feature>
<dbReference type="SMART" id="SM00233">
    <property type="entry name" value="PH"/>
    <property type="match status" value="2"/>
</dbReference>
<evidence type="ECO:0000313" key="3">
    <source>
        <dbReference type="EMBL" id="KAF8476592.1"/>
    </source>
</evidence>
<organism evidence="3 4">
    <name type="scientific">Russula ochroleuca</name>
    <dbReference type="NCBI Taxonomy" id="152965"/>
    <lineage>
        <taxon>Eukaryota</taxon>
        <taxon>Fungi</taxon>
        <taxon>Dikarya</taxon>
        <taxon>Basidiomycota</taxon>
        <taxon>Agaricomycotina</taxon>
        <taxon>Agaricomycetes</taxon>
        <taxon>Russulales</taxon>
        <taxon>Russulaceae</taxon>
        <taxon>Russula</taxon>
    </lineage>
</organism>
<dbReference type="Proteomes" id="UP000759537">
    <property type="component" value="Unassembled WGS sequence"/>
</dbReference>
<dbReference type="PANTHER" id="PTHR28076">
    <property type="entry name" value="SPORULATION-SPECIFIC PROTEIN 71"/>
    <property type="match status" value="1"/>
</dbReference>
<dbReference type="InterPro" id="IPR040345">
    <property type="entry name" value="Mug56/Spo71"/>
</dbReference>
<feature type="domain" description="PH" evidence="2">
    <location>
        <begin position="441"/>
        <end position="623"/>
    </location>
</feature>
<name>A0A9P5MS05_9AGAM</name>
<reference evidence="3" key="2">
    <citation type="journal article" date="2020" name="Nat. Commun.">
        <title>Large-scale genome sequencing of mycorrhizal fungi provides insights into the early evolution of symbiotic traits.</title>
        <authorList>
            <person name="Miyauchi S."/>
            <person name="Kiss E."/>
            <person name="Kuo A."/>
            <person name="Drula E."/>
            <person name="Kohler A."/>
            <person name="Sanchez-Garcia M."/>
            <person name="Morin E."/>
            <person name="Andreopoulos B."/>
            <person name="Barry K.W."/>
            <person name="Bonito G."/>
            <person name="Buee M."/>
            <person name="Carver A."/>
            <person name="Chen C."/>
            <person name="Cichocki N."/>
            <person name="Clum A."/>
            <person name="Culley D."/>
            <person name="Crous P.W."/>
            <person name="Fauchery L."/>
            <person name="Girlanda M."/>
            <person name="Hayes R.D."/>
            <person name="Keri Z."/>
            <person name="LaButti K."/>
            <person name="Lipzen A."/>
            <person name="Lombard V."/>
            <person name="Magnuson J."/>
            <person name="Maillard F."/>
            <person name="Murat C."/>
            <person name="Nolan M."/>
            <person name="Ohm R.A."/>
            <person name="Pangilinan J."/>
            <person name="Pereira M.F."/>
            <person name="Perotto S."/>
            <person name="Peter M."/>
            <person name="Pfister S."/>
            <person name="Riley R."/>
            <person name="Sitrit Y."/>
            <person name="Stielow J.B."/>
            <person name="Szollosi G."/>
            <person name="Zifcakova L."/>
            <person name="Stursova M."/>
            <person name="Spatafora J.W."/>
            <person name="Tedersoo L."/>
            <person name="Vaario L.M."/>
            <person name="Yamada A."/>
            <person name="Yan M."/>
            <person name="Wang P."/>
            <person name="Xu J."/>
            <person name="Bruns T."/>
            <person name="Baldrian P."/>
            <person name="Vilgalys R."/>
            <person name="Dunand C."/>
            <person name="Henrissat B."/>
            <person name="Grigoriev I.V."/>
            <person name="Hibbett D."/>
            <person name="Nagy L.G."/>
            <person name="Martin F.M."/>
        </authorList>
    </citation>
    <scope>NUCLEOTIDE SEQUENCE</scope>
    <source>
        <strain evidence="3">Prilba</strain>
    </source>
</reference>
<evidence type="ECO:0000256" key="1">
    <source>
        <dbReference type="SAM" id="MobiDB-lite"/>
    </source>
</evidence>
<feature type="compositionally biased region" description="Basic and acidic residues" evidence="1">
    <location>
        <begin position="651"/>
        <end position="667"/>
    </location>
</feature>
<feature type="compositionally biased region" description="Low complexity" evidence="1">
    <location>
        <begin position="73"/>
        <end position="86"/>
    </location>
</feature>
<feature type="region of interest" description="Disordered" evidence="1">
    <location>
        <begin position="643"/>
        <end position="668"/>
    </location>
</feature>
<dbReference type="EMBL" id="WHVB01000014">
    <property type="protein sequence ID" value="KAF8476592.1"/>
    <property type="molecule type" value="Genomic_DNA"/>
</dbReference>
<dbReference type="AlphaFoldDB" id="A0A9P5MS05"/>
<feature type="compositionally biased region" description="Polar residues" evidence="1">
    <location>
        <begin position="34"/>
        <end position="45"/>
    </location>
</feature>
<dbReference type="OrthoDB" id="5579281at2759"/>
<feature type="region of interest" description="Disordered" evidence="1">
    <location>
        <begin position="112"/>
        <end position="131"/>
    </location>
</feature>
<dbReference type="InterPro" id="IPR057379">
    <property type="entry name" value="PH_SPO71"/>
</dbReference>
<evidence type="ECO:0000259" key="2">
    <source>
        <dbReference type="SMART" id="SM00233"/>
    </source>
</evidence>
<keyword evidence="4" id="KW-1185">Reference proteome</keyword>
<accession>A0A9P5MS05</accession>
<dbReference type="PANTHER" id="PTHR28076:SF1">
    <property type="entry name" value="PROSPORE MEMBRANE ADAPTER PROTEIN SPO71"/>
    <property type="match status" value="1"/>
</dbReference>
<comment type="caution">
    <text evidence="3">The sequence shown here is derived from an EMBL/GenBank/DDBJ whole genome shotgun (WGS) entry which is preliminary data.</text>
</comment>
<gene>
    <name evidence="3" type="ORF">DFH94DRAFT_634955</name>
</gene>
<feature type="region of interest" description="Disordered" evidence="1">
    <location>
        <begin position="535"/>
        <end position="573"/>
    </location>
</feature>
<dbReference type="InterPro" id="IPR001849">
    <property type="entry name" value="PH_domain"/>
</dbReference>
<protein>
    <submittedName>
        <fullName evidence="3">Pleckstrin homology domain-containing protein</fullName>
    </submittedName>
</protein>
<sequence length="857" mass="97412">MADTFVTAPSRISPEPEPALPQSSSLPESSDESTNGIPASTSTTGLLRVVPDVDRQHGRYRTPTNEANEVSKLKPALRARALAPAKSDGAINGSTGTRRSSDRGKANAKKVFVRLPHDPSPPAPPGDVLQRTGGEIQETRAAAAEEYHAATTSSAPPLDAPDEYEDAKMRDRMVVRVAYCRDDSFGSHFDEMQDRCARHMQYEDWGEFMVVWRRHRLELYDNFRLPGREWLIGHKHLAFVVPLKGARTRLSLYSFTDMSFCIMCPPASLSAGAKILLPFQRSTGTNVFIFKTRCRSRAIDWIWRLWREMDGKLPPSIEVRSPVMDTRLKIDIPEGADDSFFCHDNLVALCKRTLSTVRDWDVIIKKRVADGAHMELAWRLDTNLDWVWWLDDIHGHPRPWAVLAGLALSQAGRAAHLEVRLAEHMARQLHIKDGDLMSEPPSVEGYVTRVRSTTGTREEVYLTVHNGLLFTLRPTHANTPNPPGAIPVPFDSNGDVHDTLRKDEVRRGAEQVLAARDVTDLRAVVAVRRAFRPIFHPSQPEPERNSMGPDSEREERDVGVVREESDTQDVGGDVGLIGDVTTMRMRRCFELVMKTGQIIRFETWSARVAIEWIERLRALIRYWKQRHSMDTRHEMDVVQYATGRPPITPHRLRDEEEEHRLGPHEQPPDPALTLPYLSSMYHWCVFEGCRPITRSARIYVRQGHHGRFRLVELFLVAGQLVQFRIKPKSTHYRRQGKTVALLDAYVVSGVLAAQAMPKGQYNPNNPIMPRRYADGLESDDTEENLLFMVYYVPRKVAEAGKVPSLNAAKKMIVFYCRSRVERDLWCWALNTEIEKLARGRREREEKWRNAGAPIPLG</sequence>
<dbReference type="Pfam" id="PF15404">
    <property type="entry name" value="PH_4"/>
    <property type="match status" value="2"/>
</dbReference>
<evidence type="ECO:0000313" key="4">
    <source>
        <dbReference type="Proteomes" id="UP000759537"/>
    </source>
</evidence>
<proteinExistence type="predicted"/>
<feature type="region of interest" description="Disordered" evidence="1">
    <location>
        <begin position="1"/>
        <end position="107"/>
    </location>
</feature>